<accession>A0ABQ5FSY8</accession>
<dbReference type="EMBL" id="BQNB010017717">
    <property type="protein sequence ID" value="GJT66470.1"/>
    <property type="molecule type" value="Genomic_DNA"/>
</dbReference>
<sequence length="130" mass="14286">MTCIWSKLRGTAIKGHLSMVPIDMETQPIILVYIDVNLQRELALINNNIPNSAGARYGGELAPIFKKIGDKQTRSIPKVDISSLLQNASCIFAKGSKAESIMLQRSISEEEIAGLKQTFEMIDADIGHIT</sequence>
<dbReference type="Proteomes" id="UP001151760">
    <property type="component" value="Unassembled WGS sequence"/>
</dbReference>
<evidence type="ECO:0000313" key="1">
    <source>
        <dbReference type="EMBL" id="GJT66470.1"/>
    </source>
</evidence>
<organism evidence="1 2">
    <name type="scientific">Tanacetum coccineum</name>
    <dbReference type="NCBI Taxonomy" id="301880"/>
    <lineage>
        <taxon>Eukaryota</taxon>
        <taxon>Viridiplantae</taxon>
        <taxon>Streptophyta</taxon>
        <taxon>Embryophyta</taxon>
        <taxon>Tracheophyta</taxon>
        <taxon>Spermatophyta</taxon>
        <taxon>Magnoliopsida</taxon>
        <taxon>eudicotyledons</taxon>
        <taxon>Gunneridae</taxon>
        <taxon>Pentapetalae</taxon>
        <taxon>asterids</taxon>
        <taxon>campanulids</taxon>
        <taxon>Asterales</taxon>
        <taxon>Asteraceae</taxon>
        <taxon>Asteroideae</taxon>
        <taxon>Anthemideae</taxon>
        <taxon>Anthemidinae</taxon>
        <taxon>Tanacetum</taxon>
    </lineage>
</organism>
<reference evidence="1" key="1">
    <citation type="journal article" date="2022" name="Int. J. Mol. Sci.">
        <title>Draft Genome of Tanacetum Coccineum: Genomic Comparison of Closely Related Tanacetum-Family Plants.</title>
        <authorList>
            <person name="Yamashiro T."/>
            <person name="Shiraishi A."/>
            <person name="Nakayama K."/>
            <person name="Satake H."/>
        </authorList>
    </citation>
    <scope>NUCLEOTIDE SEQUENCE</scope>
</reference>
<comment type="caution">
    <text evidence="1">The sequence shown here is derived from an EMBL/GenBank/DDBJ whole genome shotgun (WGS) entry which is preliminary data.</text>
</comment>
<protein>
    <submittedName>
        <fullName evidence="1">Uncharacterized protein</fullName>
    </submittedName>
</protein>
<evidence type="ECO:0000313" key="2">
    <source>
        <dbReference type="Proteomes" id="UP001151760"/>
    </source>
</evidence>
<name>A0ABQ5FSY8_9ASTR</name>
<reference evidence="1" key="2">
    <citation type="submission" date="2022-01" db="EMBL/GenBank/DDBJ databases">
        <authorList>
            <person name="Yamashiro T."/>
            <person name="Shiraishi A."/>
            <person name="Satake H."/>
            <person name="Nakayama K."/>
        </authorList>
    </citation>
    <scope>NUCLEOTIDE SEQUENCE</scope>
</reference>
<keyword evidence="2" id="KW-1185">Reference proteome</keyword>
<proteinExistence type="predicted"/>
<gene>
    <name evidence="1" type="ORF">Tco_1017950</name>
</gene>